<accession>X1U126</accession>
<protein>
    <submittedName>
        <fullName evidence="1">Uncharacterized protein</fullName>
    </submittedName>
</protein>
<organism evidence="1">
    <name type="scientific">marine sediment metagenome</name>
    <dbReference type="NCBI Taxonomy" id="412755"/>
    <lineage>
        <taxon>unclassified sequences</taxon>
        <taxon>metagenomes</taxon>
        <taxon>ecological metagenomes</taxon>
    </lineage>
</organism>
<dbReference type="EMBL" id="BARW01034888">
    <property type="protein sequence ID" value="GAJ11224.1"/>
    <property type="molecule type" value="Genomic_DNA"/>
</dbReference>
<feature type="non-terminal residue" evidence="1">
    <location>
        <position position="119"/>
    </location>
</feature>
<reference evidence="1" key="1">
    <citation type="journal article" date="2014" name="Front. Microbiol.">
        <title>High frequency of phylogenetically diverse reductive dehalogenase-homologous genes in deep subseafloor sedimentary metagenomes.</title>
        <authorList>
            <person name="Kawai M."/>
            <person name="Futagami T."/>
            <person name="Toyoda A."/>
            <person name="Takaki Y."/>
            <person name="Nishi S."/>
            <person name="Hori S."/>
            <person name="Arai W."/>
            <person name="Tsubouchi T."/>
            <person name="Morono Y."/>
            <person name="Uchiyama I."/>
            <person name="Ito T."/>
            <person name="Fujiyama A."/>
            <person name="Inagaki F."/>
            <person name="Takami H."/>
        </authorList>
    </citation>
    <scope>NUCLEOTIDE SEQUENCE</scope>
    <source>
        <strain evidence="1">Expedition CK06-06</strain>
    </source>
</reference>
<evidence type="ECO:0000313" key="1">
    <source>
        <dbReference type="EMBL" id="GAJ11224.1"/>
    </source>
</evidence>
<comment type="caution">
    <text evidence="1">The sequence shown here is derived from an EMBL/GenBank/DDBJ whole genome shotgun (WGS) entry which is preliminary data.</text>
</comment>
<sequence length="119" mass="12736">MRNKSSAKVLTTAITALMILSLTSIMAVAPASAQEEPETWVVRPITLESSGGTAAWATEYYAGESSVELHLDSGASMDNYAEVSISVGIALEELELDSTSFWCKSTLGSHIPYFIFVSP</sequence>
<dbReference type="AlphaFoldDB" id="X1U126"/>
<gene>
    <name evidence="1" type="ORF">S12H4_54558</name>
</gene>
<proteinExistence type="predicted"/>
<name>X1U126_9ZZZZ</name>